<dbReference type="Proteomes" id="UP000198781">
    <property type="component" value="Unassembled WGS sequence"/>
</dbReference>
<feature type="region of interest" description="Disordered" evidence="2">
    <location>
        <begin position="1"/>
        <end position="94"/>
    </location>
</feature>
<name>A0A1G7CCA8_9BURK</name>
<protein>
    <recommendedName>
        <fullName evidence="5">Phosphatidylinositol 3-and 4-kinase</fullName>
    </recommendedName>
</protein>
<evidence type="ECO:0000313" key="3">
    <source>
        <dbReference type="EMBL" id="SDE36931.1"/>
    </source>
</evidence>
<organism evidence="3 4">
    <name type="scientific">Paracidovorax valerianellae</name>
    <dbReference type="NCBI Taxonomy" id="187868"/>
    <lineage>
        <taxon>Bacteria</taxon>
        <taxon>Pseudomonadati</taxon>
        <taxon>Pseudomonadota</taxon>
        <taxon>Betaproteobacteria</taxon>
        <taxon>Burkholderiales</taxon>
        <taxon>Comamonadaceae</taxon>
        <taxon>Paracidovorax</taxon>
    </lineage>
</organism>
<evidence type="ECO:0000256" key="1">
    <source>
        <dbReference type="SAM" id="Coils"/>
    </source>
</evidence>
<proteinExistence type="predicted"/>
<dbReference type="EMBL" id="FMZC01000016">
    <property type="protein sequence ID" value="SDE36931.1"/>
    <property type="molecule type" value="Genomic_DNA"/>
</dbReference>
<evidence type="ECO:0000313" key="4">
    <source>
        <dbReference type="Proteomes" id="UP000198781"/>
    </source>
</evidence>
<keyword evidence="1" id="KW-0175">Coiled coil</keyword>
<feature type="compositionally biased region" description="Low complexity" evidence="2">
    <location>
        <begin position="12"/>
        <end position="25"/>
    </location>
</feature>
<dbReference type="STRING" id="187868.SAMN05192589_11612"/>
<evidence type="ECO:0000256" key="2">
    <source>
        <dbReference type="SAM" id="MobiDB-lite"/>
    </source>
</evidence>
<sequence>MPIARRGSDEIAPPASATSSPPSASLERPVGLRGAPKPSQRVAEQLSPLRSALPSVARPPSNSPQSEIQPAGIDPPRGGGTTLGELFQKDPPFRPKLGELLKQAQRQEQAEKAEKALQAQEHHRAELVRLVNSALPDGGAAMKRLKERASRKHPVTMAERWHAIRTGSPKRMEGERKTAFEALVRDDLMALADHGGIEPMKATDKMNEALAEGILGQGILDKDRALLKEVLDGLSILPIYQEFNLKITDATQPAFTDSQLLERPEKMGQGKMSVTYQVKLMGSDGVPITAVFKPLESEDPSFVALRSGIPKENPQTAMRNLATVAYGDKLGFDVITNTRMGLISRGSPGQDPFKPTLGMVMDMAPGDQADYTQASILKRADVTAGVIKLQLLDHLTGQGDRHGSNYFIHIDANDQAKVTGIDNDQCFGKNLTKPQDIQKIDGNSQRWAFNGTALPPVVDTDMEQAIQSLTEGDIREMLGDKLDGDEIEAAVQRHQGLKDYVAQLKVDGLVIDPGHWGLEKVQELLTPVNSYLGRELPWAKD</sequence>
<reference evidence="3 4" key="1">
    <citation type="submission" date="2016-10" db="EMBL/GenBank/DDBJ databases">
        <authorList>
            <person name="de Groot N.N."/>
        </authorList>
    </citation>
    <scope>NUCLEOTIDE SEQUENCE [LARGE SCALE GENOMIC DNA]</scope>
    <source>
        <strain evidence="3 4">DSM 16619</strain>
    </source>
</reference>
<gene>
    <name evidence="3" type="ORF">SAMN05192589_11612</name>
</gene>
<evidence type="ECO:0008006" key="5">
    <source>
        <dbReference type="Google" id="ProtNLM"/>
    </source>
</evidence>
<dbReference type="AlphaFoldDB" id="A0A1G7CCA8"/>
<feature type="coiled-coil region" evidence="1">
    <location>
        <begin position="101"/>
        <end position="130"/>
    </location>
</feature>
<keyword evidence="4" id="KW-1185">Reference proteome</keyword>
<accession>A0A1G7CCA8</accession>